<dbReference type="Proteomes" id="UP000297527">
    <property type="component" value="Unassembled WGS sequence"/>
</dbReference>
<organism evidence="2 3">
    <name type="scientific">Botryotinia convoluta</name>
    <dbReference type="NCBI Taxonomy" id="54673"/>
    <lineage>
        <taxon>Eukaryota</taxon>
        <taxon>Fungi</taxon>
        <taxon>Dikarya</taxon>
        <taxon>Ascomycota</taxon>
        <taxon>Pezizomycotina</taxon>
        <taxon>Leotiomycetes</taxon>
        <taxon>Helotiales</taxon>
        <taxon>Sclerotiniaceae</taxon>
        <taxon>Botryotinia</taxon>
    </lineage>
</organism>
<evidence type="ECO:0000256" key="1">
    <source>
        <dbReference type="SAM" id="MobiDB-lite"/>
    </source>
</evidence>
<dbReference type="EMBL" id="PQXN01000066">
    <property type="protein sequence ID" value="TGO57366.1"/>
    <property type="molecule type" value="Genomic_DNA"/>
</dbReference>
<accession>A0A4Z1I7C4</accession>
<feature type="region of interest" description="Disordered" evidence="1">
    <location>
        <begin position="109"/>
        <end position="456"/>
    </location>
</feature>
<feature type="compositionally biased region" description="Low complexity" evidence="1">
    <location>
        <begin position="396"/>
        <end position="411"/>
    </location>
</feature>
<proteinExistence type="predicted"/>
<feature type="compositionally biased region" description="Basic and acidic residues" evidence="1">
    <location>
        <begin position="137"/>
        <end position="154"/>
    </location>
</feature>
<sequence>MTSEASRANSRRSDGRYADSGTKGSDKSSRVGLNRSGIEQAESNRASRVGSTRSRNERRRSVESLESNTRDLDIGGGDSPQPPESPGDTVDPSTDTQLLNYEVNWKALERFKNNKGQDSEVAGDGKRPRRRRRSPSPRKEKPVHVQVRVEEKERRRSRSPPVKRTITTRTTYRKLGFLDREKTVEDTSYYRKRRSDNHDNDKNLSSSDQRYGDPSRPSTRKEKHKNTERKTKESSPAGSDVSSPKTSVDSKSNPATSTRHGAPTHRSASVRDNDDQVPRAGSHHSSKSASSLNEYDGVDNEPSPGEPKALSGGPASGSLHGRPPRSNTSALGRHSLKESNLNNIYKPDRGGKGTSTATPSDHGSAERAPTGYGKGVEKNQPYAYEDRTKHYKPPGSTSSKASRRTSTTALSNHAKSERAPSSCGEAAEDQSCKYEDETRQSNASGSTSSTARVRRS</sequence>
<feature type="compositionally biased region" description="Basic residues" evidence="1">
    <location>
        <begin position="127"/>
        <end position="136"/>
    </location>
</feature>
<comment type="caution">
    <text evidence="2">The sequence shown here is derived from an EMBL/GenBank/DDBJ whole genome shotgun (WGS) entry which is preliminary data.</text>
</comment>
<feature type="compositionally biased region" description="Low complexity" evidence="1">
    <location>
        <begin position="159"/>
        <end position="170"/>
    </location>
</feature>
<reference evidence="2 3" key="1">
    <citation type="submission" date="2017-12" db="EMBL/GenBank/DDBJ databases">
        <title>Comparative genomics of Botrytis spp.</title>
        <authorList>
            <person name="Valero-Jimenez C.A."/>
            <person name="Tapia P."/>
            <person name="Veloso J."/>
            <person name="Silva-Moreno E."/>
            <person name="Staats M."/>
            <person name="Valdes J.H."/>
            <person name="Van Kan J.A.L."/>
        </authorList>
    </citation>
    <scope>NUCLEOTIDE SEQUENCE [LARGE SCALE GENOMIC DNA]</scope>
    <source>
        <strain evidence="2 3">MUCL11595</strain>
    </source>
</reference>
<feature type="region of interest" description="Disordered" evidence="1">
    <location>
        <begin position="1"/>
        <end position="97"/>
    </location>
</feature>
<protein>
    <submittedName>
        <fullName evidence="2">Uncharacterized protein</fullName>
    </submittedName>
</protein>
<evidence type="ECO:0000313" key="2">
    <source>
        <dbReference type="EMBL" id="TGO57366.1"/>
    </source>
</evidence>
<evidence type="ECO:0000313" key="3">
    <source>
        <dbReference type="Proteomes" id="UP000297527"/>
    </source>
</evidence>
<keyword evidence="3" id="KW-1185">Reference proteome</keyword>
<dbReference type="AlphaFoldDB" id="A0A4Z1I7C4"/>
<feature type="compositionally biased region" description="Basic and acidic residues" evidence="1">
    <location>
        <begin position="176"/>
        <end position="189"/>
    </location>
</feature>
<feature type="compositionally biased region" description="Polar residues" evidence="1">
    <location>
        <begin position="440"/>
        <end position="456"/>
    </location>
</feature>
<feature type="compositionally biased region" description="Basic and acidic residues" evidence="1">
    <location>
        <begin position="59"/>
        <end position="73"/>
    </location>
</feature>
<feature type="compositionally biased region" description="Polar residues" evidence="1">
    <location>
        <begin position="41"/>
        <end position="50"/>
    </location>
</feature>
<feature type="compositionally biased region" description="Basic and acidic residues" evidence="1">
    <location>
        <begin position="430"/>
        <end position="439"/>
    </location>
</feature>
<feature type="compositionally biased region" description="Basic and acidic residues" evidence="1">
    <location>
        <begin position="109"/>
        <end position="126"/>
    </location>
</feature>
<name>A0A4Z1I7C4_9HELO</name>
<gene>
    <name evidence="2" type="ORF">BCON_0066g00150</name>
</gene>
<feature type="compositionally biased region" description="Polar residues" evidence="1">
    <location>
        <begin position="234"/>
        <end position="259"/>
    </location>
</feature>
<dbReference type="OrthoDB" id="3564730at2759"/>